<dbReference type="Proteomes" id="UP000070700">
    <property type="component" value="Unassembled WGS sequence"/>
</dbReference>
<proteinExistence type="predicted"/>
<keyword evidence="1" id="KW-1133">Transmembrane helix</keyword>
<sequence>MWLCSEPSGETWRLRLSFSGVLTKLANGLAIPVPVFALFYIDTILQLSFLLLPTLGGNMKMTGPLHWEIGRNFHGCCAAFLR</sequence>
<gene>
    <name evidence="2" type="ORF">LY89DRAFT_611630</name>
</gene>
<evidence type="ECO:0000313" key="3">
    <source>
        <dbReference type="Proteomes" id="UP000070700"/>
    </source>
</evidence>
<evidence type="ECO:0000256" key="1">
    <source>
        <dbReference type="SAM" id="Phobius"/>
    </source>
</evidence>
<dbReference type="InParanoid" id="A0A194XJ63"/>
<feature type="transmembrane region" description="Helical" evidence="1">
    <location>
        <begin position="29"/>
        <end position="52"/>
    </location>
</feature>
<name>A0A194XJ63_MOLSC</name>
<keyword evidence="1" id="KW-0812">Transmembrane</keyword>
<evidence type="ECO:0000313" key="2">
    <source>
        <dbReference type="EMBL" id="KUJ19792.1"/>
    </source>
</evidence>
<keyword evidence="1" id="KW-0472">Membrane</keyword>
<dbReference type="GeneID" id="28820315"/>
<reference evidence="2 3" key="1">
    <citation type="submission" date="2015-10" db="EMBL/GenBank/DDBJ databases">
        <title>Full genome of DAOMC 229536 Phialocephala scopiformis, a fungal endophyte of spruce producing the potent anti-insectan compound rugulosin.</title>
        <authorList>
            <consortium name="DOE Joint Genome Institute"/>
            <person name="Walker A.K."/>
            <person name="Frasz S.L."/>
            <person name="Seifert K.A."/>
            <person name="Miller J.D."/>
            <person name="Mondo S.J."/>
            <person name="Labutti K."/>
            <person name="Lipzen A."/>
            <person name="Dockter R."/>
            <person name="Kennedy M."/>
            <person name="Grigoriev I.V."/>
            <person name="Spatafora J.W."/>
        </authorList>
    </citation>
    <scope>NUCLEOTIDE SEQUENCE [LARGE SCALE GENOMIC DNA]</scope>
    <source>
        <strain evidence="2 3">CBS 120377</strain>
    </source>
</reference>
<dbReference type="AlphaFoldDB" id="A0A194XJ63"/>
<dbReference type="EMBL" id="KQ947410">
    <property type="protein sequence ID" value="KUJ19792.1"/>
    <property type="molecule type" value="Genomic_DNA"/>
</dbReference>
<dbReference type="KEGG" id="psco:LY89DRAFT_611630"/>
<accession>A0A194XJ63</accession>
<protein>
    <submittedName>
        <fullName evidence="2">Uncharacterized protein</fullName>
    </submittedName>
</protein>
<organism evidence="2 3">
    <name type="scientific">Mollisia scopiformis</name>
    <name type="common">Conifer needle endophyte fungus</name>
    <name type="synonym">Phialocephala scopiformis</name>
    <dbReference type="NCBI Taxonomy" id="149040"/>
    <lineage>
        <taxon>Eukaryota</taxon>
        <taxon>Fungi</taxon>
        <taxon>Dikarya</taxon>
        <taxon>Ascomycota</taxon>
        <taxon>Pezizomycotina</taxon>
        <taxon>Leotiomycetes</taxon>
        <taxon>Helotiales</taxon>
        <taxon>Mollisiaceae</taxon>
        <taxon>Mollisia</taxon>
    </lineage>
</organism>
<keyword evidence="3" id="KW-1185">Reference proteome</keyword>
<dbReference type="RefSeq" id="XP_018074147.1">
    <property type="nucleotide sequence ID" value="XM_018210589.1"/>
</dbReference>